<name>A0AAV5WFR6_9BILA</name>
<gene>
    <name evidence="3" type="ORF">PFISCL1PPCAC_22024</name>
</gene>
<feature type="region of interest" description="Disordered" evidence="1">
    <location>
        <begin position="20"/>
        <end position="46"/>
    </location>
</feature>
<feature type="compositionally biased region" description="Low complexity" evidence="1">
    <location>
        <begin position="20"/>
        <end position="37"/>
    </location>
</feature>
<keyword evidence="2" id="KW-0472">Membrane</keyword>
<dbReference type="EMBL" id="BTSY01000005">
    <property type="protein sequence ID" value="GMT30727.1"/>
    <property type="molecule type" value="Genomic_DNA"/>
</dbReference>
<evidence type="ECO:0000313" key="4">
    <source>
        <dbReference type="Proteomes" id="UP001432322"/>
    </source>
</evidence>
<evidence type="ECO:0000313" key="3">
    <source>
        <dbReference type="EMBL" id="GMT30727.1"/>
    </source>
</evidence>
<reference evidence="3" key="1">
    <citation type="submission" date="2023-10" db="EMBL/GenBank/DDBJ databases">
        <title>Genome assembly of Pristionchus species.</title>
        <authorList>
            <person name="Yoshida K."/>
            <person name="Sommer R.J."/>
        </authorList>
    </citation>
    <scope>NUCLEOTIDE SEQUENCE</scope>
    <source>
        <strain evidence="3">RS5133</strain>
    </source>
</reference>
<protein>
    <submittedName>
        <fullName evidence="3">Uncharacterized protein</fullName>
    </submittedName>
</protein>
<keyword evidence="2" id="KW-1133">Transmembrane helix</keyword>
<accession>A0AAV5WFR6</accession>
<proteinExistence type="predicted"/>
<keyword evidence="2" id="KW-0812">Transmembrane</keyword>
<comment type="caution">
    <text evidence="3">The sequence shown here is derived from an EMBL/GenBank/DDBJ whole genome shotgun (WGS) entry which is preliminary data.</text>
</comment>
<feature type="non-terminal residue" evidence="3">
    <location>
        <position position="154"/>
    </location>
</feature>
<feature type="transmembrane region" description="Helical" evidence="2">
    <location>
        <begin position="62"/>
        <end position="82"/>
    </location>
</feature>
<evidence type="ECO:0000256" key="1">
    <source>
        <dbReference type="SAM" id="MobiDB-lite"/>
    </source>
</evidence>
<dbReference type="Proteomes" id="UP001432322">
    <property type="component" value="Unassembled WGS sequence"/>
</dbReference>
<organism evidence="3 4">
    <name type="scientific">Pristionchus fissidentatus</name>
    <dbReference type="NCBI Taxonomy" id="1538716"/>
    <lineage>
        <taxon>Eukaryota</taxon>
        <taxon>Metazoa</taxon>
        <taxon>Ecdysozoa</taxon>
        <taxon>Nematoda</taxon>
        <taxon>Chromadorea</taxon>
        <taxon>Rhabditida</taxon>
        <taxon>Rhabditina</taxon>
        <taxon>Diplogasteromorpha</taxon>
        <taxon>Diplogasteroidea</taxon>
        <taxon>Neodiplogasteridae</taxon>
        <taxon>Pristionchus</taxon>
    </lineage>
</organism>
<sequence>MNSLYAPRSKSVQVLHPSSLLLHSSPSSSPTSHLSPTNHHRRAFSRRRRAPLHIGTMAADPVSLLSFALAVTFSVGLLVLLCSKQVEKQSATSKHTHMVPIVDDSDLDNVEPRRRQVERADEILAGKKGNKHEYMTMRQLEPSESFNKSIGVPS</sequence>
<evidence type="ECO:0000256" key="2">
    <source>
        <dbReference type="SAM" id="Phobius"/>
    </source>
</evidence>
<keyword evidence="4" id="KW-1185">Reference proteome</keyword>
<dbReference type="AlphaFoldDB" id="A0AAV5WFR6"/>